<keyword evidence="10 17" id="KW-0520">NAD</keyword>
<evidence type="ECO:0000256" key="2">
    <source>
        <dbReference type="ARBA" id="ARBA00000909"/>
    </source>
</evidence>
<accession>A0A1H1FZQ8</accession>
<keyword evidence="13" id="KW-0511">Multifunctional enzyme</keyword>
<evidence type="ECO:0000313" key="22">
    <source>
        <dbReference type="EMBL" id="SDR06269.1"/>
    </source>
</evidence>
<comment type="similarity">
    <text evidence="18">Belongs to the NnrE/AIBP family.</text>
</comment>
<dbReference type="Gene3D" id="3.40.50.10260">
    <property type="entry name" value="YjeF N-terminal domain"/>
    <property type="match status" value="1"/>
</dbReference>
<dbReference type="Gene3D" id="3.40.1190.20">
    <property type="match status" value="1"/>
</dbReference>
<proteinExistence type="inferred from homology"/>
<comment type="catalytic activity">
    <reaction evidence="1 18 19">
        <text>(6R)-NADHX = (6S)-NADHX</text>
        <dbReference type="Rhea" id="RHEA:32215"/>
        <dbReference type="ChEBI" id="CHEBI:64074"/>
        <dbReference type="ChEBI" id="CHEBI:64075"/>
        <dbReference type="EC" id="5.1.99.6"/>
    </reaction>
</comment>
<evidence type="ECO:0000256" key="1">
    <source>
        <dbReference type="ARBA" id="ARBA00000013"/>
    </source>
</evidence>
<dbReference type="NCBIfam" id="TIGR00197">
    <property type="entry name" value="yjeF_nterm"/>
    <property type="match status" value="1"/>
</dbReference>
<dbReference type="NCBIfam" id="TIGR00196">
    <property type="entry name" value="yjeF_cterm"/>
    <property type="match status" value="1"/>
</dbReference>
<dbReference type="PROSITE" id="PS51385">
    <property type="entry name" value="YJEF_N"/>
    <property type="match status" value="1"/>
</dbReference>
<evidence type="ECO:0000256" key="4">
    <source>
        <dbReference type="ARBA" id="ARBA00009524"/>
    </source>
</evidence>
<evidence type="ECO:0000256" key="14">
    <source>
        <dbReference type="ARBA" id="ARBA00025153"/>
    </source>
</evidence>
<dbReference type="RefSeq" id="WP_092494224.1">
    <property type="nucleotide sequence ID" value="NZ_FNKD01000004.1"/>
</dbReference>
<evidence type="ECO:0000256" key="15">
    <source>
        <dbReference type="ARBA" id="ARBA00048238"/>
    </source>
</evidence>
<dbReference type="InterPro" id="IPR000631">
    <property type="entry name" value="CARKD"/>
</dbReference>
<dbReference type="GO" id="GO:0005524">
    <property type="term" value="F:ATP binding"/>
    <property type="evidence" value="ECO:0007669"/>
    <property type="project" value="UniProtKB-UniRule"/>
</dbReference>
<dbReference type="PIRSF" id="PIRSF017184">
    <property type="entry name" value="Nnr"/>
    <property type="match status" value="1"/>
</dbReference>
<feature type="binding site" evidence="17">
    <location>
        <position position="444"/>
    </location>
    <ligand>
        <name>(6S)-NADPHX</name>
        <dbReference type="ChEBI" id="CHEBI:64076"/>
    </ligand>
</feature>
<keyword evidence="8 17" id="KW-0521">NADP</keyword>
<dbReference type="STRING" id="553311.SAMN05216231_3503"/>
<keyword evidence="11 18" id="KW-0413">Isomerase</keyword>
<feature type="binding site" evidence="17">
    <location>
        <begin position="414"/>
        <end position="418"/>
    </location>
    <ligand>
        <name>AMP</name>
        <dbReference type="ChEBI" id="CHEBI:456215"/>
    </ligand>
</feature>
<dbReference type="SUPFAM" id="SSF64153">
    <property type="entry name" value="YjeF N-terminal domain-like"/>
    <property type="match status" value="1"/>
</dbReference>
<dbReference type="GO" id="GO:0052856">
    <property type="term" value="F:NAD(P)HX epimerase activity"/>
    <property type="evidence" value="ECO:0007669"/>
    <property type="project" value="UniProtKB-UniRule"/>
</dbReference>
<dbReference type="InterPro" id="IPR036652">
    <property type="entry name" value="YjeF_N_dom_sf"/>
</dbReference>
<keyword evidence="12 17" id="KW-0456">Lyase</keyword>
<feature type="binding site" evidence="18">
    <location>
        <position position="162"/>
    </location>
    <ligand>
        <name>K(+)</name>
        <dbReference type="ChEBI" id="CHEBI:29103"/>
    </ligand>
</feature>
<dbReference type="SUPFAM" id="SSF53613">
    <property type="entry name" value="Ribokinase-like"/>
    <property type="match status" value="1"/>
</dbReference>
<dbReference type="GO" id="GO:0052855">
    <property type="term" value="F:ADP-dependent NAD(P)H-hydrate dehydratase activity"/>
    <property type="evidence" value="ECO:0007669"/>
    <property type="project" value="UniProtKB-UniRule"/>
</dbReference>
<sequence>MFIVTANEMYDIDRYTMNEIGLNGKLLMENAGRAVSGKIESIIEKPDHICILTGSGNNGGDGFVIARTLLNKGYHIIVVQVVPNQKITGDSLFHKNLLLSFGGTVIVSQQPSEIYEMVRNSDIIVDAILGIGTSGMLRNPIAEIVSIINDTANFVISVDIPSGLPADEGISDFQSVQANHTVILEAAKVSAFLQHTASFYGKWDTVSIGLPLDALQNNVKRGSWTDEMFRQSMPKRETDAHKGIHGRGLVVGGNTEMPGSIAMTAKTALRAGAGLITAGTTEKVIPVAASHCMEATYLKLGETNGNLNDDTAISFKSFDAVALGMGMGRQQVTGNLVRQTVEEATCPLIVDADGLYHLKPLLDLVSNRKGPSIITPHPGEMAMLLDVSVPELLVKPFAYSKVFAEKYHVYVVLKGKFTIITTPSGKQSVNRTGNAGLAKGGSGDVLSGVILAMIMQKQSVFEALCNACFVHGKSADKLVAEEHSVYDLMASDVIDGIAEVYRTLEV</sequence>
<dbReference type="Pfam" id="PF01256">
    <property type="entry name" value="Carb_kinase"/>
    <property type="match status" value="1"/>
</dbReference>
<keyword evidence="7 17" id="KW-0067">ATP-binding</keyword>
<evidence type="ECO:0000256" key="10">
    <source>
        <dbReference type="ARBA" id="ARBA00023027"/>
    </source>
</evidence>
<dbReference type="HAMAP" id="MF_01966">
    <property type="entry name" value="NADHX_epimerase"/>
    <property type="match status" value="1"/>
</dbReference>
<feature type="domain" description="YjeF N-terminal" evidence="21">
    <location>
        <begin position="9"/>
        <end position="216"/>
    </location>
</feature>
<evidence type="ECO:0000256" key="9">
    <source>
        <dbReference type="ARBA" id="ARBA00022958"/>
    </source>
</evidence>
<comment type="catalytic activity">
    <reaction evidence="2 18 19">
        <text>(6R)-NADPHX = (6S)-NADPHX</text>
        <dbReference type="Rhea" id="RHEA:32227"/>
        <dbReference type="ChEBI" id="CHEBI:64076"/>
        <dbReference type="ChEBI" id="CHEBI:64077"/>
        <dbReference type="EC" id="5.1.99.6"/>
    </reaction>
</comment>
<evidence type="ECO:0000256" key="11">
    <source>
        <dbReference type="ARBA" id="ARBA00023235"/>
    </source>
</evidence>
<evidence type="ECO:0000256" key="3">
    <source>
        <dbReference type="ARBA" id="ARBA00006001"/>
    </source>
</evidence>
<evidence type="ECO:0000256" key="13">
    <source>
        <dbReference type="ARBA" id="ARBA00023268"/>
    </source>
</evidence>
<comment type="cofactor">
    <cofactor evidence="18 19">
        <name>K(+)</name>
        <dbReference type="ChEBI" id="CHEBI:29103"/>
    </cofactor>
    <text evidence="18 19">Binds 1 potassium ion per subunit.</text>
</comment>
<keyword evidence="6 17" id="KW-0547">Nucleotide-binding</keyword>
<feature type="binding site" evidence="18">
    <location>
        <position position="126"/>
    </location>
    <ligand>
        <name>K(+)</name>
        <dbReference type="ChEBI" id="CHEBI:29103"/>
    </ligand>
</feature>
<feature type="binding site" evidence="17">
    <location>
        <position position="326"/>
    </location>
    <ligand>
        <name>(6S)-NADPHX</name>
        <dbReference type="ChEBI" id="CHEBI:64076"/>
    </ligand>
</feature>
<evidence type="ECO:0000256" key="5">
    <source>
        <dbReference type="ARBA" id="ARBA00022723"/>
    </source>
</evidence>
<organism evidence="22 23">
    <name type="scientific">Virgibacillus salinus</name>
    <dbReference type="NCBI Taxonomy" id="553311"/>
    <lineage>
        <taxon>Bacteria</taxon>
        <taxon>Bacillati</taxon>
        <taxon>Bacillota</taxon>
        <taxon>Bacilli</taxon>
        <taxon>Bacillales</taxon>
        <taxon>Bacillaceae</taxon>
        <taxon>Virgibacillus</taxon>
    </lineage>
</organism>
<evidence type="ECO:0000259" key="20">
    <source>
        <dbReference type="PROSITE" id="PS51383"/>
    </source>
</evidence>
<dbReference type="AlphaFoldDB" id="A0A1H1FZQ8"/>
<comment type="catalytic activity">
    <reaction evidence="16 17 19">
        <text>(6S)-NADPHX + ADP = AMP + phosphate + NADPH + H(+)</text>
        <dbReference type="Rhea" id="RHEA:32235"/>
        <dbReference type="ChEBI" id="CHEBI:15378"/>
        <dbReference type="ChEBI" id="CHEBI:43474"/>
        <dbReference type="ChEBI" id="CHEBI:57783"/>
        <dbReference type="ChEBI" id="CHEBI:64076"/>
        <dbReference type="ChEBI" id="CHEBI:456215"/>
        <dbReference type="ChEBI" id="CHEBI:456216"/>
        <dbReference type="EC" id="4.2.1.136"/>
    </reaction>
</comment>
<dbReference type="GO" id="GO:0110051">
    <property type="term" value="P:metabolite repair"/>
    <property type="evidence" value="ECO:0007669"/>
    <property type="project" value="TreeGrafter"/>
</dbReference>
<feature type="binding site" evidence="18">
    <location>
        <begin position="57"/>
        <end position="61"/>
    </location>
    <ligand>
        <name>(6S)-NADPHX</name>
        <dbReference type="ChEBI" id="CHEBI:64076"/>
    </ligand>
</feature>
<feature type="binding site" evidence="18">
    <location>
        <position position="159"/>
    </location>
    <ligand>
        <name>(6S)-NADPHX</name>
        <dbReference type="ChEBI" id="CHEBI:64076"/>
    </ligand>
</feature>
<protein>
    <recommendedName>
        <fullName evidence="19">Bifunctional NAD(P)H-hydrate repair enzyme</fullName>
    </recommendedName>
    <alternativeName>
        <fullName evidence="19">Nicotinamide nucleotide repair protein</fullName>
    </alternativeName>
    <domain>
        <recommendedName>
            <fullName evidence="19">ADP-dependent (S)-NAD(P)H-hydrate dehydratase</fullName>
            <ecNumber evidence="19">4.2.1.136</ecNumber>
        </recommendedName>
        <alternativeName>
            <fullName evidence="19">ADP-dependent NAD(P)HX dehydratase</fullName>
        </alternativeName>
    </domain>
    <domain>
        <recommendedName>
            <fullName evidence="19">NAD(P)H-hydrate epimerase</fullName>
            <ecNumber evidence="19">5.1.99.6</ecNumber>
        </recommendedName>
    </domain>
</protein>
<evidence type="ECO:0000256" key="18">
    <source>
        <dbReference type="HAMAP-Rule" id="MF_01966"/>
    </source>
</evidence>
<comment type="caution">
    <text evidence="17">Lacks conserved residue(s) required for the propagation of feature annotation.</text>
</comment>
<evidence type="ECO:0000256" key="8">
    <source>
        <dbReference type="ARBA" id="ARBA00022857"/>
    </source>
</evidence>
<feature type="binding site" evidence="17">
    <location>
        <position position="443"/>
    </location>
    <ligand>
        <name>AMP</name>
        <dbReference type="ChEBI" id="CHEBI:456215"/>
    </ligand>
</feature>
<dbReference type="InterPro" id="IPR029056">
    <property type="entry name" value="Ribokinase-like"/>
</dbReference>
<feature type="binding site" evidence="18">
    <location>
        <position position="58"/>
    </location>
    <ligand>
        <name>K(+)</name>
        <dbReference type="ChEBI" id="CHEBI:29103"/>
    </ligand>
</feature>
<keyword evidence="9 18" id="KW-0630">Potassium</keyword>
<name>A0A1H1FZQ8_9BACI</name>
<dbReference type="PROSITE" id="PS51383">
    <property type="entry name" value="YJEF_C_3"/>
    <property type="match status" value="1"/>
</dbReference>
<feature type="binding site" evidence="18">
    <location>
        <begin position="130"/>
        <end position="136"/>
    </location>
    <ligand>
        <name>(6S)-NADPHX</name>
        <dbReference type="ChEBI" id="CHEBI:64076"/>
    </ligand>
</feature>
<evidence type="ECO:0000256" key="7">
    <source>
        <dbReference type="ARBA" id="ARBA00022840"/>
    </source>
</evidence>
<evidence type="ECO:0000256" key="6">
    <source>
        <dbReference type="ARBA" id="ARBA00022741"/>
    </source>
</evidence>
<keyword evidence="5 18" id="KW-0479">Metal-binding</keyword>
<dbReference type="EC" id="5.1.99.6" evidence="19"/>
<comment type="subunit">
    <text evidence="17">Homotetramer.</text>
</comment>
<evidence type="ECO:0000256" key="19">
    <source>
        <dbReference type="PIRNR" id="PIRNR017184"/>
    </source>
</evidence>
<dbReference type="PANTHER" id="PTHR12592">
    <property type="entry name" value="ATP-DEPENDENT (S)-NAD(P)H-HYDRATE DEHYDRATASE FAMILY MEMBER"/>
    <property type="match status" value="1"/>
</dbReference>
<feature type="binding site" evidence="17">
    <location>
        <position position="377"/>
    </location>
    <ligand>
        <name>(6S)-NADPHX</name>
        <dbReference type="ChEBI" id="CHEBI:64076"/>
    </ligand>
</feature>
<keyword evidence="23" id="KW-1185">Reference proteome</keyword>
<dbReference type="HAMAP" id="MF_01965">
    <property type="entry name" value="NADHX_dehydratase"/>
    <property type="match status" value="1"/>
</dbReference>
<comment type="similarity">
    <text evidence="17">Belongs to the NnrD/CARKD family.</text>
</comment>
<dbReference type="PANTHER" id="PTHR12592:SF0">
    <property type="entry name" value="ATP-DEPENDENT (S)-NAD(P)H-HYDRATE DEHYDRATASE"/>
    <property type="match status" value="1"/>
</dbReference>
<evidence type="ECO:0000256" key="17">
    <source>
        <dbReference type="HAMAP-Rule" id="MF_01965"/>
    </source>
</evidence>
<dbReference type="InterPro" id="IPR030677">
    <property type="entry name" value="Nnr"/>
</dbReference>
<dbReference type="GO" id="GO:0046496">
    <property type="term" value="P:nicotinamide nucleotide metabolic process"/>
    <property type="evidence" value="ECO:0007669"/>
    <property type="project" value="UniProtKB-UniRule"/>
</dbReference>
<evidence type="ECO:0000259" key="21">
    <source>
        <dbReference type="PROSITE" id="PS51385"/>
    </source>
</evidence>
<evidence type="ECO:0000256" key="12">
    <source>
        <dbReference type="ARBA" id="ARBA00023239"/>
    </source>
</evidence>
<dbReference type="InterPro" id="IPR017953">
    <property type="entry name" value="Carbohydrate_kinase_pred_CS"/>
</dbReference>
<dbReference type="InterPro" id="IPR004443">
    <property type="entry name" value="YjeF_N_dom"/>
</dbReference>
<dbReference type="EMBL" id="FNKD01000004">
    <property type="protein sequence ID" value="SDR06269.1"/>
    <property type="molecule type" value="Genomic_DNA"/>
</dbReference>
<comment type="function">
    <text evidence="17">Catalyzes the dehydration of the S-form of NAD(P)HX at the expense of ADP, which is converted to AMP. Together with NAD(P)HX epimerase, which catalyzes the epimerization of the S- and R-forms, the enzyme allows the repair of both epimers of NAD(P)HX, a damaged form of NAD(P)H that is a result of enzymatic or heat-dependent hydration.</text>
</comment>
<dbReference type="Pfam" id="PF03853">
    <property type="entry name" value="YjeF_N"/>
    <property type="match status" value="1"/>
</dbReference>
<reference evidence="22 23" key="1">
    <citation type="submission" date="2016-10" db="EMBL/GenBank/DDBJ databases">
        <authorList>
            <person name="de Groot N.N."/>
        </authorList>
    </citation>
    <scope>NUCLEOTIDE SEQUENCE [LARGE SCALE GENOMIC DNA]</scope>
    <source>
        <strain evidence="22 23">CGMCC 1.10449</strain>
    </source>
</reference>
<comment type="catalytic activity">
    <reaction evidence="15 17 19">
        <text>(6S)-NADHX + ADP = AMP + phosphate + NADH + H(+)</text>
        <dbReference type="Rhea" id="RHEA:32223"/>
        <dbReference type="ChEBI" id="CHEBI:15378"/>
        <dbReference type="ChEBI" id="CHEBI:43474"/>
        <dbReference type="ChEBI" id="CHEBI:57945"/>
        <dbReference type="ChEBI" id="CHEBI:64074"/>
        <dbReference type="ChEBI" id="CHEBI:456215"/>
        <dbReference type="ChEBI" id="CHEBI:456216"/>
        <dbReference type="EC" id="4.2.1.136"/>
    </reaction>
</comment>
<feature type="domain" description="YjeF C-terminal" evidence="20">
    <location>
        <begin position="225"/>
        <end position="504"/>
    </location>
</feature>
<comment type="similarity">
    <text evidence="3 19">In the N-terminal section; belongs to the NnrE/AIBP family.</text>
</comment>
<gene>
    <name evidence="18" type="primary">nnrE</name>
    <name evidence="17" type="synonym">nnrD</name>
    <name evidence="22" type="ORF">SAMN05216231_3503</name>
</gene>
<dbReference type="EC" id="4.2.1.136" evidence="19"/>
<dbReference type="Proteomes" id="UP000199444">
    <property type="component" value="Unassembled WGS sequence"/>
</dbReference>
<dbReference type="PROSITE" id="PS01050">
    <property type="entry name" value="YJEF_C_2"/>
    <property type="match status" value="1"/>
</dbReference>
<evidence type="ECO:0000313" key="23">
    <source>
        <dbReference type="Proteomes" id="UP000199444"/>
    </source>
</evidence>
<dbReference type="CDD" id="cd01171">
    <property type="entry name" value="YXKO-related"/>
    <property type="match status" value="1"/>
</dbReference>
<dbReference type="GO" id="GO:0046872">
    <property type="term" value="F:metal ion binding"/>
    <property type="evidence" value="ECO:0007669"/>
    <property type="project" value="UniProtKB-UniRule"/>
</dbReference>
<evidence type="ECO:0000256" key="16">
    <source>
        <dbReference type="ARBA" id="ARBA00049209"/>
    </source>
</evidence>
<comment type="function">
    <text evidence="18">Catalyzes the epimerization of the S- and R-forms of NAD(P)HX, a damaged form of NAD(P)H that is a result of enzymatic or heat-dependent hydration. This is a prerequisite for the S-specific NAD(P)H-hydrate dehydratase to allow the repair of both epimers of NAD(P)HX.</text>
</comment>
<comment type="function">
    <text evidence="14 19">Bifunctional enzyme that catalyzes the epimerization of the S- and R-forms of NAD(P)HX and the dehydration of the S-form of NAD(P)HX at the expense of ADP, which is converted to AMP. This allows the repair of both epimers of NAD(P)HX, a damaged form of NAD(P)H that is a result of enzymatic or heat-dependent hydration.</text>
</comment>
<comment type="cofactor">
    <cofactor evidence="17">
        <name>Mg(2+)</name>
        <dbReference type="ChEBI" id="CHEBI:18420"/>
    </cofactor>
</comment>
<comment type="similarity">
    <text evidence="4 19">In the C-terminal section; belongs to the NnrD/CARKD family.</text>
</comment>